<dbReference type="EMBL" id="NBAG03000289">
    <property type="protein sequence ID" value="PNI46948.1"/>
    <property type="molecule type" value="Genomic_DNA"/>
</dbReference>
<feature type="region of interest" description="Disordered" evidence="1">
    <location>
        <begin position="1"/>
        <end position="21"/>
    </location>
</feature>
<name>A0A2J8LI59_PANTR</name>
<accession>A0A2J8LI59</accession>
<evidence type="ECO:0000313" key="3">
    <source>
        <dbReference type="Proteomes" id="UP000236370"/>
    </source>
</evidence>
<sequence>RNLHSHHFTSPLSGNQENNMVDLSVGKKRCMAWPSQVRTATGKPWKASS</sequence>
<feature type="non-terminal residue" evidence="2">
    <location>
        <position position="1"/>
    </location>
</feature>
<feature type="compositionally biased region" description="Polar residues" evidence="1">
    <location>
        <begin position="8"/>
        <end position="21"/>
    </location>
</feature>
<comment type="caution">
    <text evidence="2">The sequence shown here is derived from an EMBL/GenBank/DDBJ whole genome shotgun (WGS) entry which is preliminary data.</text>
</comment>
<evidence type="ECO:0000256" key="1">
    <source>
        <dbReference type="SAM" id="MobiDB-lite"/>
    </source>
</evidence>
<evidence type="ECO:0000313" key="2">
    <source>
        <dbReference type="EMBL" id="PNI46948.1"/>
    </source>
</evidence>
<organism evidence="2 3">
    <name type="scientific">Pan troglodytes</name>
    <name type="common">Chimpanzee</name>
    <dbReference type="NCBI Taxonomy" id="9598"/>
    <lineage>
        <taxon>Eukaryota</taxon>
        <taxon>Metazoa</taxon>
        <taxon>Chordata</taxon>
        <taxon>Craniata</taxon>
        <taxon>Vertebrata</taxon>
        <taxon>Euteleostomi</taxon>
        <taxon>Mammalia</taxon>
        <taxon>Eutheria</taxon>
        <taxon>Euarchontoglires</taxon>
        <taxon>Primates</taxon>
        <taxon>Haplorrhini</taxon>
        <taxon>Catarrhini</taxon>
        <taxon>Hominidae</taxon>
        <taxon>Pan</taxon>
    </lineage>
</organism>
<gene>
    <name evidence="2" type="ORF">CK820_G0028438</name>
</gene>
<reference evidence="2 3" key="1">
    <citation type="submission" date="2017-12" db="EMBL/GenBank/DDBJ databases">
        <title>High-resolution comparative analysis of great ape genomes.</title>
        <authorList>
            <person name="Pollen A."/>
            <person name="Hastie A."/>
            <person name="Hormozdiari F."/>
            <person name="Dougherty M."/>
            <person name="Liu R."/>
            <person name="Chaisson M."/>
            <person name="Hoppe E."/>
            <person name="Hill C."/>
            <person name="Pang A."/>
            <person name="Hillier L."/>
            <person name="Baker C."/>
            <person name="Armstrong J."/>
            <person name="Shendure J."/>
            <person name="Paten B."/>
            <person name="Wilson R."/>
            <person name="Chao H."/>
            <person name="Schneider V."/>
            <person name="Ventura M."/>
            <person name="Kronenberg Z."/>
            <person name="Murali S."/>
            <person name="Gordon D."/>
            <person name="Cantsilieris S."/>
            <person name="Munson K."/>
            <person name="Nelson B."/>
            <person name="Raja A."/>
            <person name="Underwood J."/>
            <person name="Diekhans M."/>
            <person name="Fiddes I."/>
            <person name="Haussler D."/>
            <person name="Eichler E."/>
        </authorList>
    </citation>
    <scope>NUCLEOTIDE SEQUENCE [LARGE SCALE GENOMIC DNA]</scope>
    <source>
        <strain evidence="2">Yerkes chimp pedigree #C0471</strain>
    </source>
</reference>
<dbReference type="Proteomes" id="UP000236370">
    <property type="component" value="Unassembled WGS sequence"/>
</dbReference>
<protein>
    <submittedName>
        <fullName evidence="2">SDF2 isoform 5</fullName>
    </submittedName>
</protein>
<dbReference type="AlphaFoldDB" id="A0A2J8LI59"/>
<proteinExistence type="predicted"/>